<dbReference type="Pfam" id="PF00497">
    <property type="entry name" value="SBP_bac_3"/>
    <property type="match status" value="1"/>
</dbReference>
<gene>
    <name evidence="4" type="ORF">PFX98_08065</name>
</gene>
<name>A0AA95NJ24_9BURK</name>
<dbReference type="Proteomes" id="UP001177769">
    <property type="component" value="Chromosome"/>
</dbReference>
<evidence type="ECO:0000256" key="1">
    <source>
        <dbReference type="ARBA" id="ARBA00022729"/>
    </source>
</evidence>
<sequence>MLLRLCLHVCLCLLCGAVPAMAETLRTAAQDNNALKYDLRNAAKPGICVEVLQAIEAGDPELHFSGTEQPMSLRRIEALLAEGQLDIFCALIRSPAREARMAFIEVPIYTVRHRIAVRAEDGVNVHSLEEIRRLGPEASVIVNKSTAHEDLLRSAGGLQIDASSPDTAVNLKKLVAQRGRFYYHTENALLRYIEDGGLEGKVRLLPTVFKSEALYLACSPRLAPATRQRLQQALEKLARRGELERIYAGYREN</sequence>
<feature type="chain" id="PRO_5041648882" evidence="2">
    <location>
        <begin position="23"/>
        <end position="253"/>
    </location>
</feature>
<dbReference type="PANTHER" id="PTHR35936">
    <property type="entry name" value="MEMBRANE-BOUND LYTIC MUREIN TRANSGLYCOSYLASE F"/>
    <property type="match status" value="1"/>
</dbReference>
<evidence type="ECO:0000313" key="5">
    <source>
        <dbReference type="Proteomes" id="UP001177769"/>
    </source>
</evidence>
<dbReference type="AlphaFoldDB" id="A0AA95NJ24"/>
<dbReference type="PANTHER" id="PTHR35936:SF19">
    <property type="entry name" value="AMINO-ACID-BINDING PROTEIN YXEM-RELATED"/>
    <property type="match status" value="1"/>
</dbReference>
<dbReference type="EMBL" id="CP116346">
    <property type="protein sequence ID" value="WIT13559.1"/>
    <property type="molecule type" value="Genomic_DNA"/>
</dbReference>
<keyword evidence="1 2" id="KW-0732">Signal</keyword>
<proteinExistence type="predicted"/>
<dbReference type="SUPFAM" id="SSF53850">
    <property type="entry name" value="Periplasmic binding protein-like II"/>
    <property type="match status" value="1"/>
</dbReference>
<dbReference type="InterPro" id="IPR001638">
    <property type="entry name" value="Solute-binding_3/MltF_N"/>
</dbReference>
<evidence type="ECO:0000259" key="3">
    <source>
        <dbReference type="SMART" id="SM00062"/>
    </source>
</evidence>
<dbReference type="Gene3D" id="3.40.190.10">
    <property type="entry name" value="Periplasmic binding protein-like II"/>
    <property type="match status" value="2"/>
</dbReference>
<feature type="signal peptide" evidence="2">
    <location>
        <begin position="1"/>
        <end position="22"/>
    </location>
</feature>
<organism evidence="4 5">
    <name type="scientific">Paucibacter sediminis</name>
    <dbReference type="NCBI Taxonomy" id="3019553"/>
    <lineage>
        <taxon>Bacteria</taxon>
        <taxon>Pseudomonadati</taxon>
        <taxon>Pseudomonadota</taxon>
        <taxon>Betaproteobacteria</taxon>
        <taxon>Burkholderiales</taxon>
        <taxon>Sphaerotilaceae</taxon>
        <taxon>Roseateles</taxon>
    </lineage>
</organism>
<feature type="domain" description="Solute-binding protein family 3/N-terminal" evidence="3">
    <location>
        <begin position="24"/>
        <end position="253"/>
    </location>
</feature>
<dbReference type="RefSeq" id="WP_285234677.1">
    <property type="nucleotide sequence ID" value="NZ_CP116346.1"/>
</dbReference>
<evidence type="ECO:0000256" key="2">
    <source>
        <dbReference type="SAM" id="SignalP"/>
    </source>
</evidence>
<dbReference type="SMART" id="SM00062">
    <property type="entry name" value="PBPb"/>
    <property type="match status" value="1"/>
</dbReference>
<keyword evidence="5" id="KW-1185">Reference proteome</keyword>
<reference evidence="4" key="1">
    <citation type="submission" date="2023-01" db="EMBL/GenBank/DDBJ databases">
        <title>Whole genome sequence of Paucibacter sp. S2-9 isolated from pond sediment.</title>
        <authorList>
            <person name="Jung J.Y."/>
        </authorList>
    </citation>
    <scope>NUCLEOTIDE SEQUENCE</scope>
    <source>
        <strain evidence="4">S2-9</strain>
    </source>
</reference>
<dbReference type="KEGG" id="pais:PFX98_08065"/>
<evidence type="ECO:0000313" key="4">
    <source>
        <dbReference type="EMBL" id="WIT13559.1"/>
    </source>
</evidence>
<protein>
    <submittedName>
        <fullName evidence="4">Transporter substrate-binding domain-containing protein</fullName>
    </submittedName>
</protein>
<accession>A0AA95NJ24</accession>